<feature type="domain" description="OTU" evidence="1">
    <location>
        <begin position="102"/>
        <end position="230"/>
    </location>
</feature>
<dbReference type="InterPro" id="IPR050704">
    <property type="entry name" value="Peptidase_C85-like"/>
</dbReference>
<dbReference type="GO" id="GO:0004843">
    <property type="term" value="F:cysteine-type deubiquitinase activity"/>
    <property type="evidence" value="ECO:0007669"/>
    <property type="project" value="TreeGrafter"/>
</dbReference>
<dbReference type="OrthoDB" id="415023at2759"/>
<reference evidence="3" key="4">
    <citation type="submission" date="2019-05" db="EMBL/GenBank/DDBJ databases">
        <authorList>
            <consortium name="Pathogen Informatics"/>
        </authorList>
    </citation>
    <scope>NUCLEOTIDE SEQUENCE</scope>
    <source>
        <strain evidence="3">17X</strain>
    </source>
</reference>
<dbReference type="AlphaFoldDB" id="A0A078K9K6"/>
<keyword evidence="2" id="KW-0378">Hydrolase</keyword>
<dbReference type="GO" id="GO:0006508">
    <property type="term" value="P:proteolysis"/>
    <property type="evidence" value="ECO:0007669"/>
    <property type="project" value="UniProtKB-KW"/>
</dbReference>
<dbReference type="EMBL" id="LK934636">
    <property type="protein sequence ID" value="CDU17632.1"/>
    <property type="molecule type" value="Genomic_DNA"/>
</dbReference>
<reference evidence="4 5" key="1">
    <citation type="journal article" date="2014" name="BMC Biol.">
        <title>A comprehensive evaluation of rodent malaria parasite genomes and gene expression.</title>
        <authorList>
            <person name="Otto T.D."/>
            <person name="Bohme U."/>
            <person name="Jackson A.P."/>
            <person name="Hunt M."/>
            <person name="Franke-Fayard B."/>
            <person name="Hoeijmakers W.A."/>
            <person name="Religa A.A."/>
            <person name="Robertson L."/>
            <person name="Sanders M."/>
            <person name="Ogun S.A."/>
            <person name="Cunningham D."/>
            <person name="Erhart A."/>
            <person name="Billker O."/>
            <person name="Khan S.M."/>
            <person name="Stunnenberg H.G."/>
            <person name="Langhorne J."/>
            <person name="Holder A.A."/>
            <person name="Waters A.P."/>
            <person name="Newbold C.I."/>
            <person name="Pain A."/>
            <person name="Berriman M."/>
            <person name="Janse C.J."/>
        </authorList>
    </citation>
    <scope>NUCLEOTIDE SEQUENCE [LARGE SCALE GENOMIC DNA]</scope>
    <source>
        <strain evidence="3 4">17X</strain>
        <strain evidence="2 5">YM</strain>
    </source>
</reference>
<dbReference type="GO" id="GO:0016579">
    <property type="term" value="P:protein deubiquitination"/>
    <property type="evidence" value="ECO:0007669"/>
    <property type="project" value="TreeGrafter"/>
</dbReference>
<dbReference type="SUPFAM" id="SSF54001">
    <property type="entry name" value="Cysteine proteinases"/>
    <property type="match status" value="1"/>
</dbReference>
<evidence type="ECO:0000313" key="4">
    <source>
        <dbReference type="Proteomes" id="UP000072874"/>
    </source>
</evidence>
<dbReference type="PROSITE" id="PS50802">
    <property type="entry name" value="OTU"/>
    <property type="match status" value="1"/>
</dbReference>
<proteinExistence type="predicted"/>
<dbReference type="CDD" id="cd22751">
    <property type="entry name" value="OTU_plant_OTU9-like"/>
    <property type="match status" value="1"/>
</dbReference>
<dbReference type="Pfam" id="PF02338">
    <property type="entry name" value="OTU"/>
    <property type="match status" value="1"/>
</dbReference>
<keyword evidence="2" id="KW-0645">Protease</keyword>
<accession>A0A078K9K6</accession>
<dbReference type="InterPro" id="IPR003323">
    <property type="entry name" value="OTU_dom"/>
</dbReference>
<dbReference type="RefSeq" id="XP_730292.2">
    <property type="nucleotide sequence ID" value="XM_725199.2"/>
</dbReference>
<reference evidence="2" key="3">
    <citation type="submission" date="2014-05" db="EMBL/GenBank/DDBJ databases">
        <authorList>
            <person name="Aslett A.Martin."/>
            <person name="De Silva Nishadi"/>
        </authorList>
    </citation>
    <scope>NUCLEOTIDE SEQUENCE</scope>
    <source>
        <strain evidence="2">YM</strain>
    </source>
</reference>
<dbReference type="KEGG" id="pyo:PY17X_0827300"/>
<dbReference type="EMBL" id="LM993662">
    <property type="protein sequence ID" value="VTZ77542.1"/>
    <property type="molecule type" value="Genomic_DNA"/>
</dbReference>
<dbReference type="Gene3D" id="3.90.70.80">
    <property type="match status" value="1"/>
</dbReference>
<dbReference type="GeneID" id="3807598"/>
<dbReference type="VEuPathDB" id="PlasmoDB:Py17XNL_000801832"/>
<dbReference type="InterPro" id="IPR038765">
    <property type="entry name" value="Papain-like_cys_pep_sf"/>
</dbReference>
<dbReference type="VEuPathDB" id="PlasmoDB:PYYM_0827000"/>
<dbReference type="Proteomes" id="UP000072874">
    <property type="component" value="Chromosome 8"/>
</dbReference>
<name>A0A078K9K6_PLAYE</name>
<protein>
    <submittedName>
        <fullName evidence="3">OTU domain-containing protein, putative</fullName>
    </submittedName>
    <submittedName>
        <fullName evidence="2">OTU-like cysteine protease, putative</fullName>
    </submittedName>
</protein>
<dbReference type="VEuPathDB" id="PlasmoDB:PY17X_0827300"/>
<evidence type="ECO:0000313" key="2">
    <source>
        <dbReference type="EMBL" id="CDU17632.1"/>
    </source>
</evidence>
<dbReference type="Proteomes" id="UP000072904">
    <property type="component" value="Chromosome 8"/>
</dbReference>
<dbReference type="OMA" id="HYDSFRL"/>
<dbReference type="VEuPathDB" id="PlasmoDB:PY02414"/>
<evidence type="ECO:0000259" key="1">
    <source>
        <dbReference type="PROSITE" id="PS50802"/>
    </source>
</evidence>
<organism evidence="3 4">
    <name type="scientific">Plasmodium yoelii</name>
    <dbReference type="NCBI Taxonomy" id="5861"/>
    <lineage>
        <taxon>Eukaryota</taxon>
        <taxon>Sar</taxon>
        <taxon>Alveolata</taxon>
        <taxon>Apicomplexa</taxon>
        <taxon>Aconoidasida</taxon>
        <taxon>Haemosporida</taxon>
        <taxon>Plasmodiidae</taxon>
        <taxon>Plasmodium</taxon>
        <taxon>Plasmodium (Vinckeia)</taxon>
    </lineage>
</organism>
<gene>
    <name evidence="3" type="ORF">PY17X_0827300</name>
    <name evidence="2" type="ORF">PYYM_0827000</name>
</gene>
<dbReference type="PANTHER" id="PTHR12419:SF111">
    <property type="entry name" value="OVARIAN TUMOR DOMAIN-CONTAINING DEUBIQUITINATING ENZYME 9"/>
    <property type="match status" value="1"/>
</dbReference>
<evidence type="ECO:0000313" key="5">
    <source>
        <dbReference type="Proteomes" id="UP000072904"/>
    </source>
</evidence>
<dbReference type="PANTHER" id="PTHR12419">
    <property type="entry name" value="OTU DOMAIN CONTAINING PROTEIN"/>
    <property type="match status" value="1"/>
</dbReference>
<sequence length="232" mass="27781">MTNFLIIKWKKIKYKYMTTKLKIAKRNENDDKIEQKINNNLNINNFEYILKSIQESKQIDSIKKCSTLDRYISFLLKKNKLNKENYKYKRNILQVHLLAIGCELVKIIGDGNCLFRSISYNLFGKQIYHMYIRQACVDYMLNYKDEYSIYFEEGKFTRYIKNMLNDGYWGDELCIKAIADTFDCVVYIITSNPDKWLLKYEPKCKNNNQLKKCIFLAYSSPIHYDSLKLIKM</sequence>
<evidence type="ECO:0000313" key="3">
    <source>
        <dbReference type="EMBL" id="VTZ77542.1"/>
    </source>
</evidence>
<reference evidence="3" key="2">
    <citation type="submission" date="2014-05" db="EMBL/GenBank/DDBJ databases">
        <authorList>
            <person name="Aslett M.A."/>
            <person name="De Silva N."/>
        </authorList>
    </citation>
    <scope>NUCLEOTIDE SEQUENCE</scope>
    <source>
        <strain evidence="3">17X</strain>
    </source>
</reference>